<evidence type="ECO:0000256" key="1">
    <source>
        <dbReference type="ARBA" id="ARBA00001917"/>
    </source>
</evidence>
<name>A0ABZ2NK39_9BACI</name>
<evidence type="ECO:0000259" key="8">
    <source>
        <dbReference type="Pfam" id="PF00881"/>
    </source>
</evidence>
<evidence type="ECO:0000256" key="4">
    <source>
        <dbReference type="ARBA" id="ARBA00022643"/>
    </source>
</evidence>
<sequence length="222" mass="25698">MNIQDKKQEILKAFQFRHAAKTFQVDKKIPQEDFHFILETARLSPSSFGYEPWKILVVQNKEIREKLMPCTWGGKGQLQTASHFILIFSRNEKDMHHESPYIQHMMDANGLPEESQKIRRSIFKTFQESDFKLLESSRAMFDWSSKQSYIALANMMTSAAQIGIDSCPIEGFDKDKVEQVLREEGILTGDNLELSVMAAFGYRVDEPRAKTRQSLDTLVNWV</sequence>
<proteinExistence type="inferred from homology"/>
<dbReference type="RefSeq" id="WP_338780779.1">
    <property type="nucleotide sequence ID" value="NZ_CP147407.1"/>
</dbReference>
<dbReference type="InterPro" id="IPR033878">
    <property type="entry name" value="NfsB-like"/>
</dbReference>
<dbReference type="Proteomes" id="UP001377337">
    <property type="component" value="Chromosome"/>
</dbReference>
<dbReference type="Pfam" id="PF00881">
    <property type="entry name" value="Nitroreductase"/>
    <property type="match status" value="1"/>
</dbReference>
<evidence type="ECO:0000256" key="2">
    <source>
        <dbReference type="ARBA" id="ARBA00007118"/>
    </source>
</evidence>
<dbReference type="InterPro" id="IPR000415">
    <property type="entry name" value="Nitroreductase-like"/>
</dbReference>
<keyword evidence="3" id="KW-0285">Flavoprotein</keyword>
<comment type="cofactor">
    <cofactor evidence="1">
        <name>FMN</name>
        <dbReference type="ChEBI" id="CHEBI:58210"/>
    </cofactor>
</comment>
<evidence type="ECO:0000256" key="6">
    <source>
        <dbReference type="ARBA" id="ARBA00023002"/>
    </source>
</evidence>
<evidence type="ECO:0000313" key="10">
    <source>
        <dbReference type="Proteomes" id="UP001377337"/>
    </source>
</evidence>
<dbReference type="InterPro" id="IPR029479">
    <property type="entry name" value="Nitroreductase"/>
</dbReference>
<dbReference type="PANTHER" id="PTHR23026">
    <property type="entry name" value="NADPH NITROREDUCTASE"/>
    <property type="match status" value="1"/>
</dbReference>
<dbReference type="SUPFAM" id="SSF55469">
    <property type="entry name" value="FMN-dependent nitroreductase-like"/>
    <property type="match status" value="1"/>
</dbReference>
<dbReference type="PANTHER" id="PTHR23026:SF125">
    <property type="entry name" value="OXYGEN-INSENSITIVE NAD(P)H NITROREDUCTASE"/>
    <property type="match status" value="1"/>
</dbReference>
<keyword evidence="4" id="KW-0288">FMN</keyword>
<dbReference type="Gene3D" id="3.40.109.10">
    <property type="entry name" value="NADH Oxidase"/>
    <property type="match status" value="1"/>
</dbReference>
<gene>
    <name evidence="9" type="ORF">WCV65_05805</name>
</gene>
<keyword evidence="5" id="KW-0521">NADP</keyword>
<comment type="similarity">
    <text evidence="2">Belongs to the nitroreductase family.</text>
</comment>
<evidence type="ECO:0000256" key="7">
    <source>
        <dbReference type="ARBA" id="ARBA00023027"/>
    </source>
</evidence>
<accession>A0ABZ2NK39</accession>
<evidence type="ECO:0000256" key="5">
    <source>
        <dbReference type="ARBA" id="ARBA00022857"/>
    </source>
</evidence>
<evidence type="ECO:0000256" key="3">
    <source>
        <dbReference type="ARBA" id="ARBA00022630"/>
    </source>
</evidence>
<dbReference type="InterPro" id="IPR050627">
    <property type="entry name" value="Nitroreductase/BluB"/>
</dbReference>
<protein>
    <submittedName>
        <fullName evidence="9">NAD(P)H-dependent oxidoreductase</fullName>
    </submittedName>
</protein>
<feature type="domain" description="Nitroreductase" evidence="8">
    <location>
        <begin position="17"/>
        <end position="182"/>
    </location>
</feature>
<keyword evidence="7" id="KW-0520">NAD</keyword>
<evidence type="ECO:0000313" key="9">
    <source>
        <dbReference type="EMBL" id="WXB97990.1"/>
    </source>
</evidence>
<dbReference type="CDD" id="cd02149">
    <property type="entry name" value="NfsB-like"/>
    <property type="match status" value="1"/>
</dbReference>
<dbReference type="EMBL" id="CP147407">
    <property type="protein sequence ID" value="WXB97990.1"/>
    <property type="molecule type" value="Genomic_DNA"/>
</dbReference>
<keyword evidence="10" id="KW-1185">Reference proteome</keyword>
<keyword evidence="6" id="KW-0560">Oxidoreductase</keyword>
<reference evidence="9 10" key="1">
    <citation type="submission" date="2024-02" db="EMBL/GenBank/DDBJ databases">
        <title>Seven novel Bacillus-like species.</title>
        <authorList>
            <person name="Liu G."/>
        </authorList>
    </citation>
    <scope>NUCLEOTIDE SEQUENCE [LARGE SCALE GENOMIC DNA]</scope>
    <source>
        <strain evidence="9 10">FJAT-52054</strain>
    </source>
</reference>
<organism evidence="9 10">
    <name type="scientific">Metabacillus sediminis</name>
    <dbReference type="NCBI Taxonomy" id="3117746"/>
    <lineage>
        <taxon>Bacteria</taxon>
        <taxon>Bacillati</taxon>
        <taxon>Bacillota</taxon>
        <taxon>Bacilli</taxon>
        <taxon>Bacillales</taxon>
        <taxon>Bacillaceae</taxon>
        <taxon>Metabacillus</taxon>
    </lineage>
</organism>